<dbReference type="Gene3D" id="3.30.200.20">
    <property type="entry name" value="Phosphorylase Kinase, domain 1"/>
    <property type="match status" value="1"/>
</dbReference>
<feature type="domain" description="Protein kinase" evidence="9">
    <location>
        <begin position="6"/>
        <end position="266"/>
    </location>
</feature>
<dbReference type="EMBL" id="CP031320">
    <property type="protein sequence ID" value="AXK37612.1"/>
    <property type="molecule type" value="Genomic_DNA"/>
</dbReference>
<feature type="compositionally biased region" description="Low complexity" evidence="8">
    <location>
        <begin position="299"/>
        <end position="326"/>
    </location>
</feature>
<gene>
    <name evidence="10" type="ORF">DVA86_24510</name>
</gene>
<feature type="compositionally biased region" description="Low complexity" evidence="8">
    <location>
        <begin position="276"/>
        <end position="291"/>
    </location>
</feature>
<dbReference type="SMART" id="SM00062">
    <property type="entry name" value="PBPb"/>
    <property type="match status" value="1"/>
</dbReference>
<evidence type="ECO:0000256" key="7">
    <source>
        <dbReference type="PROSITE-ProRule" id="PRU10141"/>
    </source>
</evidence>
<dbReference type="KEGG" id="sarm:DVA86_24510"/>
<dbReference type="PROSITE" id="PS50011">
    <property type="entry name" value="PROTEIN_KINASE_DOM"/>
    <property type="match status" value="1"/>
</dbReference>
<dbReference type="Gene3D" id="1.10.510.10">
    <property type="entry name" value="Transferase(Phosphotransferase) domain 1"/>
    <property type="match status" value="1"/>
</dbReference>
<protein>
    <recommendedName>
        <fullName evidence="1">non-specific serine/threonine protein kinase</fullName>
        <ecNumber evidence="1">2.7.11.1</ecNumber>
    </recommendedName>
</protein>
<keyword evidence="3" id="KW-0808">Transferase</keyword>
<dbReference type="InterPro" id="IPR011009">
    <property type="entry name" value="Kinase-like_dom_sf"/>
</dbReference>
<evidence type="ECO:0000256" key="2">
    <source>
        <dbReference type="ARBA" id="ARBA00022527"/>
    </source>
</evidence>
<feature type="region of interest" description="Disordered" evidence="8">
    <location>
        <begin position="360"/>
        <end position="412"/>
    </location>
</feature>
<dbReference type="Pfam" id="PF00069">
    <property type="entry name" value="Pkinase"/>
    <property type="match status" value="1"/>
</dbReference>
<feature type="binding site" evidence="7">
    <location>
        <position position="35"/>
    </location>
    <ligand>
        <name>ATP</name>
        <dbReference type="ChEBI" id="CHEBI:30616"/>
    </ligand>
</feature>
<dbReference type="CDD" id="cd14014">
    <property type="entry name" value="STKc_PknB_like"/>
    <property type="match status" value="1"/>
</dbReference>
<dbReference type="Pfam" id="PF00497">
    <property type="entry name" value="SBP_bac_3"/>
    <property type="match status" value="1"/>
</dbReference>
<evidence type="ECO:0000313" key="11">
    <source>
        <dbReference type="Proteomes" id="UP000254425"/>
    </source>
</evidence>
<sequence length="643" mass="69010">MIEDRYELLEPIGSGGMGEVWKAHDRRLRRHVAVKGMLDQNAMTAGTRAAAMQRARREAEAIAKIEHRNVVTVHDQVETANQVWIVMKLLEARSLEDLLRTDRALAVPRAADIGLQMLQGLRAVHAASVVHRDVKPGNVLVRDDGLVILVDFGIATFEGAAEVTRAGTVIGTPSYLAPEIFASGSADRTAASDLWALGITLYKMVEGRVPFAGSEVWEVQENIRRYPDPPFRYAGPLAPVIQGLLSTDPGERLDAATAEVMLQEVLSDPPAPHSPPAAATRPPTAASQRGPGPAPVAPGPAAGAAAAASAPSTPEAPAPAAAAASGQGTGQRRGLWLKVAAAALCVALLATAGWLVANGDEDPGGKTDNAGQEGQEGQEGQDGGGAEEWASPPTTLKIGVKDDQPGLGLEKNGKRTGFEVELAYEIGRKMGYDKGKVELETVETVNRSSDLWKKKVHLVIASYSITDDRKKSGKYPVDFAGPYYLAGRGFLVREQSKRPISDSNELIDDKLEVCTAAKSTYEKELDKRGFNMKDPQPSTYEGCKNLLLEDKSPVYAVASDDVVLAGFEYADPDRLRRLNNIEGVEKYGIAMLPDSPILKGKVCSALREIKANGSWDRMYMDNLAPVMGSETPPGRPDLEECRK</sequence>
<dbReference type="Proteomes" id="UP000254425">
    <property type="component" value="Chromosome"/>
</dbReference>
<evidence type="ECO:0000256" key="5">
    <source>
        <dbReference type="ARBA" id="ARBA00022777"/>
    </source>
</evidence>
<evidence type="ECO:0000256" key="4">
    <source>
        <dbReference type="ARBA" id="ARBA00022741"/>
    </source>
</evidence>
<evidence type="ECO:0000256" key="8">
    <source>
        <dbReference type="SAM" id="MobiDB-lite"/>
    </source>
</evidence>
<dbReference type="SUPFAM" id="SSF56112">
    <property type="entry name" value="Protein kinase-like (PK-like)"/>
    <property type="match status" value="1"/>
</dbReference>
<dbReference type="InterPro" id="IPR008271">
    <property type="entry name" value="Ser/Thr_kinase_AS"/>
</dbReference>
<dbReference type="PANTHER" id="PTHR43289">
    <property type="entry name" value="MITOGEN-ACTIVATED PROTEIN KINASE KINASE KINASE 20-RELATED"/>
    <property type="match status" value="1"/>
</dbReference>
<feature type="region of interest" description="Disordered" evidence="8">
    <location>
        <begin position="267"/>
        <end position="326"/>
    </location>
</feature>
<dbReference type="PROSITE" id="PS00108">
    <property type="entry name" value="PROTEIN_KINASE_ST"/>
    <property type="match status" value="1"/>
</dbReference>
<dbReference type="PANTHER" id="PTHR43289:SF6">
    <property type="entry name" value="SERINE_THREONINE-PROTEIN KINASE NEKL-3"/>
    <property type="match status" value="1"/>
</dbReference>
<dbReference type="InterPro" id="IPR000719">
    <property type="entry name" value="Prot_kinase_dom"/>
</dbReference>
<dbReference type="SUPFAM" id="SSF53850">
    <property type="entry name" value="Periplasmic binding protein-like II"/>
    <property type="match status" value="1"/>
</dbReference>
<proteinExistence type="predicted"/>
<evidence type="ECO:0000313" key="10">
    <source>
        <dbReference type="EMBL" id="AXK37612.1"/>
    </source>
</evidence>
<organism evidence="10 11">
    <name type="scientific">Streptomyces armeniacus</name>
    <dbReference type="NCBI Taxonomy" id="83291"/>
    <lineage>
        <taxon>Bacteria</taxon>
        <taxon>Bacillati</taxon>
        <taxon>Actinomycetota</taxon>
        <taxon>Actinomycetes</taxon>
        <taxon>Kitasatosporales</taxon>
        <taxon>Streptomycetaceae</taxon>
        <taxon>Streptomyces</taxon>
    </lineage>
</organism>
<dbReference type="GO" id="GO:0004674">
    <property type="term" value="F:protein serine/threonine kinase activity"/>
    <property type="evidence" value="ECO:0007669"/>
    <property type="project" value="UniProtKB-KW"/>
</dbReference>
<dbReference type="InterPro" id="IPR001638">
    <property type="entry name" value="Solute-binding_3/MltF_N"/>
</dbReference>
<evidence type="ECO:0000256" key="6">
    <source>
        <dbReference type="ARBA" id="ARBA00022840"/>
    </source>
</evidence>
<dbReference type="EC" id="2.7.11.1" evidence="1"/>
<keyword evidence="5 10" id="KW-0418">Kinase</keyword>
<keyword evidence="11" id="KW-1185">Reference proteome</keyword>
<evidence type="ECO:0000256" key="1">
    <source>
        <dbReference type="ARBA" id="ARBA00012513"/>
    </source>
</evidence>
<keyword evidence="6 7" id="KW-0067">ATP-binding</keyword>
<evidence type="ECO:0000256" key="3">
    <source>
        <dbReference type="ARBA" id="ARBA00022679"/>
    </source>
</evidence>
<evidence type="ECO:0000259" key="9">
    <source>
        <dbReference type="PROSITE" id="PS50011"/>
    </source>
</evidence>
<dbReference type="SMART" id="SM00220">
    <property type="entry name" value="S_TKc"/>
    <property type="match status" value="1"/>
</dbReference>
<name>A0A345Y146_9ACTN</name>
<dbReference type="AlphaFoldDB" id="A0A345Y146"/>
<accession>A0A345Y146</accession>
<dbReference type="PROSITE" id="PS00107">
    <property type="entry name" value="PROTEIN_KINASE_ATP"/>
    <property type="match status" value="1"/>
</dbReference>
<reference evidence="10 11" key="1">
    <citation type="submission" date="2018-07" db="EMBL/GenBank/DDBJ databases">
        <title>Draft genome of the type strain Streptomyces armeniacus ATCC 15676.</title>
        <authorList>
            <person name="Labana P."/>
            <person name="Gosse J.T."/>
            <person name="Boddy C.N."/>
        </authorList>
    </citation>
    <scope>NUCLEOTIDE SEQUENCE [LARGE SCALE GENOMIC DNA]</scope>
    <source>
        <strain evidence="10 11">ATCC 15676</strain>
    </source>
</reference>
<dbReference type="Gene3D" id="3.40.190.10">
    <property type="entry name" value="Periplasmic binding protein-like II"/>
    <property type="match status" value="2"/>
</dbReference>
<dbReference type="GO" id="GO:0005524">
    <property type="term" value="F:ATP binding"/>
    <property type="evidence" value="ECO:0007669"/>
    <property type="project" value="UniProtKB-UniRule"/>
</dbReference>
<keyword evidence="4 7" id="KW-0547">Nucleotide-binding</keyword>
<dbReference type="InterPro" id="IPR017441">
    <property type="entry name" value="Protein_kinase_ATP_BS"/>
</dbReference>
<keyword evidence="2 10" id="KW-0723">Serine/threonine-protein kinase</keyword>